<dbReference type="OrthoDB" id="2162425at2759"/>
<dbReference type="GO" id="GO:0005929">
    <property type="term" value="C:cilium"/>
    <property type="evidence" value="ECO:0007669"/>
    <property type="project" value="GOC"/>
</dbReference>
<dbReference type="PANTHER" id="PTHR16022:SF0">
    <property type="entry name" value="CYTOPLASMIC DYNEIN 2 INTERMEDIATE CHAIN 1"/>
    <property type="match status" value="1"/>
</dbReference>
<dbReference type="EMBL" id="UPTC01004083">
    <property type="protein sequence ID" value="VBB34782.1"/>
    <property type="molecule type" value="Genomic_DNA"/>
</dbReference>
<dbReference type="AlphaFoldDB" id="A0A498SZG3"/>
<dbReference type="InterPro" id="IPR042505">
    <property type="entry name" value="DYNC2I1"/>
</dbReference>
<reference evidence="1 2" key="1">
    <citation type="submission" date="2018-08" db="EMBL/GenBank/DDBJ databases">
        <authorList>
            <person name="Laetsch R D."/>
            <person name="Stevens L."/>
            <person name="Kumar S."/>
            <person name="Blaxter L. M."/>
        </authorList>
    </citation>
    <scope>NUCLEOTIDE SEQUENCE [LARGE SCALE GENOMIC DNA]</scope>
</reference>
<feature type="non-terminal residue" evidence="1">
    <location>
        <position position="1"/>
    </location>
</feature>
<dbReference type="Gene3D" id="2.130.10.10">
    <property type="entry name" value="YVTN repeat-like/Quinoprotein amine dehydrogenase"/>
    <property type="match status" value="1"/>
</dbReference>
<dbReference type="InterPro" id="IPR036322">
    <property type="entry name" value="WD40_repeat_dom_sf"/>
</dbReference>
<evidence type="ECO:0000313" key="2">
    <source>
        <dbReference type="Proteomes" id="UP000276991"/>
    </source>
</evidence>
<dbReference type="GO" id="GO:0005868">
    <property type="term" value="C:cytoplasmic dynein complex"/>
    <property type="evidence" value="ECO:0007669"/>
    <property type="project" value="InterPro"/>
</dbReference>
<dbReference type="GO" id="GO:0042073">
    <property type="term" value="P:intraciliary transport"/>
    <property type="evidence" value="ECO:0007669"/>
    <property type="project" value="InterPro"/>
</dbReference>
<dbReference type="GO" id="GO:0045504">
    <property type="term" value="F:dynein heavy chain binding"/>
    <property type="evidence" value="ECO:0007669"/>
    <property type="project" value="InterPro"/>
</dbReference>
<accession>A0A498SZG3</accession>
<dbReference type="SUPFAM" id="SSF50978">
    <property type="entry name" value="WD40 repeat-like"/>
    <property type="match status" value="1"/>
</dbReference>
<keyword evidence="2" id="KW-1185">Reference proteome</keyword>
<organism evidence="1 2">
    <name type="scientific">Acanthocheilonema viteae</name>
    <name type="common">Filarial nematode worm</name>
    <name type="synonym">Dipetalonema viteae</name>
    <dbReference type="NCBI Taxonomy" id="6277"/>
    <lineage>
        <taxon>Eukaryota</taxon>
        <taxon>Metazoa</taxon>
        <taxon>Ecdysozoa</taxon>
        <taxon>Nematoda</taxon>
        <taxon>Chromadorea</taxon>
        <taxon>Rhabditida</taxon>
        <taxon>Spirurina</taxon>
        <taxon>Spiruromorpha</taxon>
        <taxon>Filarioidea</taxon>
        <taxon>Onchocercidae</taxon>
        <taxon>Acanthocheilonema</taxon>
    </lineage>
</organism>
<evidence type="ECO:0000313" key="1">
    <source>
        <dbReference type="EMBL" id="VBB34782.1"/>
    </source>
</evidence>
<dbReference type="Proteomes" id="UP000276991">
    <property type="component" value="Unassembled WGS sequence"/>
</dbReference>
<name>A0A498SZG3_ACAVI</name>
<proteinExistence type="predicted"/>
<dbReference type="GO" id="GO:0045503">
    <property type="term" value="F:dynein light chain binding"/>
    <property type="evidence" value="ECO:0007669"/>
    <property type="project" value="InterPro"/>
</dbReference>
<protein>
    <recommendedName>
        <fullName evidence="3">Lethal giant larvae homologue 2 domain-containing protein</fullName>
    </recommendedName>
</protein>
<dbReference type="STRING" id="6277.A0A498SZG3"/>
<dbReference type="InterPro" id="IPR015943">
    <property type="entry name" value="WD40/YVTN_repeat-like_dom_sf"/>
</dbReference>
<sequence>SETYQLVSVDEYGIVIVWTVITEEQSIRINDHDLGQRPGAKLKMIQTSVIRLDSILFSNLNLSQKTTVNCMTMVPTNRAQFLLGTNRGIVTSFVSIKAIKFIGPRMYRNDFEMATEVVFISFSSESTFFSIGFSSGHISLCEISNAQPILTLEPPERNRKPLLRVFFSSTNPTVLYAIHSHGLLLTWDLAKSRKPEFVDDLNLKDDCEVTTAELWQYVVASTNPCINLLAIGFSNGEVQLHGLSKSSSNRDDRKRNKSLSNAIKAFNDL</sequence>
<evidence type="ECO:0008006" key="3">
    <source>
        <dbReference type="Google" id="ProtNLM"/>
    </source>
</evidence>
<gene>
    <name evidence="1" type="ORF">NAV_LOCUS9573</name>
</gene>
<dbReference type="PANTHER" id="PTHR16022">
    <property type="entry name" value="WD REPEAT DOMAIN 60"/>
    <property type="match status" value="1"/>
</dbReference>